<evidence type="ECO:0000313" key="3">
    <source>
        <dbReference type="Proteomes" id="UP000297241"/>
    </source>
</evidence>
<organism evidence="2 3">
    <name type="scientific">Leptospira dzoumogneensis</name>
    <dbReference type="NCBI Taxonomy" id="2484904"/>
    <lineage>
        <taxon>Bacteria</taxon>
        <taxon>Pseudomonadati</taxon>
        <taxon>Spirochaetota</taxon>
        <taxon>Spirochaetia</taxon>
        <taxon>Leptospirales</taxon>
        <taxon>Leptospiraceae</taxon>
        <taxon>Leptospira</taxon>
    </lineage>
</organism>
<keyword evidence="1" id="KW-0812">Transmembrane</keyword>
<sequence length="216" mass="24685">MKIYFVFSLFSIFLLNCYSGGFFYKENPKILQSEKTNSLTITQVIDSRPNIPNERKSWIALIPLVIYGTNDINKIEDSKRYNLGTPILNIFNAGIETELSKKFLLIKNGKRKNLSLEASLNGLTCKEKYFTYGLSFFGSILYILGAPALRLECKIEVSFTLKEGNKISDQISITHSDSKYSILYTDANLNKIKSLPIELISDIMFQYTEHLRTKGF</sequence>
<dbReference type="Proteomes" id="UP000297241">
    <property type="component" value="Unassembled WGS sequence"/>
</dbReference>
<keyword evidence="1" id="KW-0472">Membrane</keyword>
<dbReference type="EMBL" id="RQHS01000019">
    <property type="protein sequence ID" value="TGM97316.1"/>
    <property type="molecule type" value="Genomic_DNA"/>
</dbReference>
<keyword evidence="1" id="KW-1133">Transmembrane helix</keyword>
<gene>
    <name evidence="2" type="ORF">EHR06_14295</name>
</gene>
<accession>A0A4Z1AGL7</accession>
<comment type="caution">
    <text evidence="2">The sequence shown here is derived from an EMBL/GenBank/DDBJ whole genome shotgun (WGS) entry which is preliminary data.</text>
</comment>
<dbReference type="AlphaFoldDB" id="A0A4Z1AGL7"/>
<proteinExistence type="predicted"/>
<evidence type="ECO:0000256" key="1">
    <source>
        <dbReference type="SAM" id="Phobius"/>
    </source>
</evidence>
<name>A0A4Z1AGL7_9LEPT</name>
<keyword evidence="3" id="KW-1185">Reference proteome</keyword>
<reference evidence="2" key="1">
    <citation type="journal article" date="2019" name="PLoS Negl. Trop. Dis.">
        <title>Revisiting the worldwide diversity of Leptospira species in the environment.</title>
        <authorList>
            <person name="Vincent A.T."/>
            <person name="Schiettekatte O."/>
            <person name="Bourhy P."/>
            <person name="Veyrier F.J."/>
            <person name="Picardeau M."/>
        </authorList>
    </citation>
    <scope>NUCLEOTIDE SEQUENCE [LARGE SCALE GENOMIC DNA]</scope>
    <source>
        <strain evidence="2">201601113</strain>
    </source>
</reference>
<evidence type="ECO:0000313" key="2">
    <source>
        <dbReference type="EMBL" id="TGM97316.1"/>
    </source>
</evidence>
<protein>
    <submittedName>
        <fullName evidence="2">Uncharacterized protein</fullName>
    </submittedName>
</protein>
<dbReference type="RefSeq" id="WP_135757623.1">
    <property type="nucleotide sequence ID" value="NZ_RQHS01000019.1"/>
</dbReference>
<feature type="transmembrane region" description="Helical" evidence="1">
    <location>
        <begin position="129"/>
        <end position="149"/>
    </location>
</feature>